<dbReference type="InterPro" id="IPR006569">
    <property type="entry name" value="CID_dom"/>
</dbReference>
<protein>
    <submittedName>
        <fullName evidence="6">Blast:Calcium homeostasis endoplasmic reticulum protein</fullName>
    </submittedName>
</protein>
<dbReference type="GO" id="GO:0048471">
    <property type="term" value="C:perinuclear region of cytoplasm"/>
    <property type="evidence" value="ECO:0007669"/>
    <property type="project" value="TreeGrafter"/>
</dbReference>
<dbReference type="InterPro" id="IPR056721">
    <property type="entry name" value="DUF7819"/>
</dbReference>
<dbReference type="OrthoDB" id="21470at2759"/>
<dbReference type="SMART" id="SM00443">
    <property type="entry name" value="G_patch"/>
    <property type="match status" value="1"/>
</dbReference>
<feature type="domain" description="G-patch" evidence="4">
    <location>
        <begin position="928"/>
        <end position="979"/>
    </location>
</feature>
<keyword evidence="1" id="KW-0175">Coiled coil</keyword>
<feature type="domain" description="SURP motif" evidence="3">
    <location>
        <begin position="14"/>
        <end position="56"/>
    </location>
</feature>
<dbReference type="STRING" id="7266.A0A3B0KN31"/>
<feature type="region of interest" description="Disordered" evidence="2">
    <location>
        <begin position="456"/>
        <end position="532"/>
    </location>
</feature>
<evidence type="ECO:0000259" key="4">
    <source>
        <dbReference type="PROSITE" id="PS50174"/>
    </source>
</evidence>
<dbReference type="Proteomes" id="UP000268350">
    <property type="component" value="Unassembled WGS sequence"/>
</dbReference>
<evidence type="ECO:0000256" key="1">
    <source>
        <dbReference type="SAM" id="Coils"/>
    </source>
</evidence>
<dbReference type="PROSITE" id="PS50174">
    <property type="entry name" value="G_PATCH"/>
    <property type="match status" value="1"/>
</dbReference>
<evidence type="ECO:0000259" key="3">
    <source>
        <dbReference type="PROSITE" id="PS50128"/>
    </source>
</evidence>
<dbReference type="InterPro" id="IPR008942">
    <property type="entry name" value="ENTH_VHS"/>
</dbReference>
<proteinExistence type="predicted"/>
<dbReference type="PROSITE" id="PS50128">
    <property type="entry name" value="SURP"/>
    <property type="match status" value="1"/>
</dbReference>
<dbReference type="Gene3D" id="1.25.40.90">
    <property type="match status" value="1"/>
</dbReference>
<sequence length="1004" mass="112618">MDVQPPRDANLRNIIDKLAEFVARNGPEFEAITKQKQQNNPKFEFLYGGEFANYYQFRVAAEQTLLKQQGVPLQLPGGPGSGHFLQHPPPMQQAQPPSHYAPPNNQQQHPPAQNNLHDNAQDKMQQQQSPHLWPPNNGGSGAPPNNQPANGPPLTLTLTNQLEAIKMQQNTLREQIKQSEANLSAQHTALMSQKTKLIEEAIAAAQTAQLEQLAGEQGIVLRDFDGVLQPIIDACTKDSISAGKNWILQHSTDSAKINVVLQYLLKKALVNGSTFQQKLHLIYLVNDILHHCMRKNINDLKNSLENVVIPMFCSADLIASMDQRQKLAKLLSLWESKAKFFDACVISKLQSPDSSMQEYKTNLQNSHHDIAAKFTQNTKATLDNYQKQHQIFIQHASQQIAQFESQRQQLEQQLMAAQKAQQQQQQQQHQLLQQQVPVTPQKNIPSLMSHRLIMPGEHEHMNTPPPNEAPHPQAGNNIYAGANFHQQQQQQQQQPPPQQSGNHFGDPRGPNFFIPDMSKPPPGFAGPGPMHLHGQVAASLQQQQYGQMPGQIPGQGVNNEPPVDLGVLNAAIQAVMQLQHQQQRHPDEPQQNPQQLQQQLPPQLQNQIPQLQQQQQQQLTGYPQSLRQAPGNVDPNAVDLDALNAAIRAVITQHPDDIHADQKHHAEDGQQLHQQGDGESADAAVLAEPQIPTAPYYDLPAALMVPLIRLEDYNYKSLDPADIRVPAPTPLSERLTNALNAFYAAPSHDRPRDNEGWEKLGLYEYYKVKNGARKKKEEDIKEGIREKSRSPSPIVLEKPQPKKGNKRCYRSQSRSRSPVHTPPRRERTRSRSRSRSVERTLTPPPHRNRGSQGGSSRKGRNRSPRHERDNNSNSNSSGSNRENRAERNNSNSNNSNNNNSRRVERDRSPTPPSFMGSNFPKPQEFIEETNKGHQMLMKMGWAGTGTGLGSKNQGIDAPISGGEVRDRRDMYKGVGNNLNDPFESFRKNKGAAFAHRMRTRDDKS</sequence>
<gene>
    <name evidence="6" type="ORF">DGUA_6G015117</name>
</gene>
<dbReference type="Gene3D" id="1.10.10.790">
    <property type="entry name" value="Surp module"/>
    <property type="match status" value="1"/>
</dbReference>
<reference evidence="7" key="1">
    <citation type="submission" date="2018-01" db="EMBL/GenBank/DDBJ databases">
        <authorList>
            <person name="Alioto T."/>
            <person name="Alioto T."/>
        </authorList>
    </citation>
    <scope>NUCLEOTIDE SEQUENCE [LARGE SCALE GENOMIC DNA]</scope>
</reference>
<dbReference type="InterPro" id="IPR035967">
    <property type="entry name" value="SWAP/Surp_sf"/>
</dbReference>
<organism evidence="6 7">
    <name type="scientific">Drosophila guanche</name>
    <name type="common">Fruit fly</name>
    <dbReference type="NCBI Taxonomy" id="7266"/>
    <lineage>
        <taxon>Eukaryota</taxon>
        <taxon>Metazoa</taxon>
        <taxon>Ecdysozoa</taxon>
        <taxon>Arthropoda</taxon>
        <taxon>Hexapoda</taxon>
        <taxon>Insecta</taxon>
        <taxon>Pterygota</taxon>
        <taxon>Neoptera</taxon>
        <taxon>Endopterygota</taxon>
        <taxon>Diptera</taxon>
        <taxon>Brachycera</taxon>
        <taxon>Muscomorpha</taxon>
        <taxon>Ephydroidea</taxon>
        <taxon>Drosophilidae</taxon>
        <taxon>Drosophila</taxon>
        <taxon>Sophophora</taxon>
    </lineage>
</organism>
<dbReference type="AlphaFoldDB" id="A0A3B0KN31"/>
<dbReference type="PROSITE" id="PS51391">
    <property type="entry name" value="CID"/>
    <property type="match status" value="1"/>
</dbReference>
<dbReference type="SUPFAM" id="SSF109905">
    <property type="entry name" value="Surp module (SWAP domain)"/>
    <property type="match status" value="1"/>
</dbReference>
<feature type="compositionally biased region" description="Polar residues" evidence="2">
    <location>
        <begin position="116"/>
        <end position="130"/>
    </location>
</feature>
<keyword evidence="7" id="KW-1185">Reference proteome</keyword>
<dbReference type="OMA" id="QNTHHDI"/>
<accession>A0A3B0KN31</accession>
<dbReference type="Pfam" id="PF01805">
    <property type="entry name" value="Surp"/>
    <property type="match status" value="1"/>
</dbReference>
<dbReference type="Pfam" id="PF04818">
    <property type="entry name" value="CID"/>
    <property type="match status" value="1"/>
</dbReference>
<feature type="compositionally biased region" description="Low complexity" evidence="2">
    <location>
        <begin position="134"/>
        <end position="153"/>
    </location>
</feature>
<feature type="region of interest" description="Disordered" evidence="2">
    <location>
        <begin position="71"/>
        <end position="155"/>
    </location>
</feature>
<feature type="compositionally biased region" description="Basic and acidic residues" evidence="2">
    <location>
        <begin position="661"/>
        <end position="670"/>
    </location>
</feature>
<dbReference type="GO" id="GO:0006396">
    <property type="term" value="P:RNA processing"/>
    <property type="evidence" value="ECO:0007669"/>
    <property type="project" value="InterPro"/>
</dbReference>
<dbReference type="InterPro" id="IPR000467">
    <property type="entry name" value="G_patch_dom"/>
</dbReference>
<feature type="compositionally biased region" description="Low complexity" evidence="2">
    <location>
        <begin position="888"/>
        <end position="900"/>
    </location>
</feature>
<dbReference type="PANTHER" id="PTHR12323">
    <property type="entry name" value="SR-RELATED CTD ASSOCIATED FACTOR 6"/>
    <property type="match status" value="1"/>
</dbReference>
<evidence type="ECO:0000313" key="6">
    <source>
        <dbReference type="EMBL" id="SPP85218.1"/>
    </source>
</evidence>
<feature type="region of interest" description="Disordered" evidence="2">
    <location>
        <begin position="772"/>
        <end position="922"/>
    </location>
</feature>
<evidence type="ECO:0000256" key="2">
    <source>
        <dbReference type="SAM" id="MobiDB-lite"/>
    </source>
</evidence>
<dbReference type="SUPFAM" id="SSF48464">
    <property type="entry name" value="ENTH/VHS domain"/>
    <property type="match status" value="1"/>
</dbReference>
<dbReference type="GO" id="GO:0006874">
    <property type="term" value="P:intracellular calcium ion homeostasis"/>
    <property type="evidence" value="ECO:0007669"/>
    <property type="project" value="TreeGrafter"/>
</dbReference>
<feature type="coiled-coil region" evidence="1">
    <location>
        <begin position="393"/>
        <end position="435"/>
    </location>
</feature>
<feature type="region of interest" description="Disordered" evidence="2">
    <location>
        <begin position="578"/>
        <end position="637"/>
    </location>
</feature>
<evidence type="ECO:0000259" key="5">
    <source>
        <dbReference type="PROSITE" id="PS51391"/>
    </source>
</evidence>
<feature type="compositionally biased region" description="Low complexity" evidence="2">
    <location>
        <begin position="871"/>
        <end position="880"/>
    </location>
</feature>
<dbReference type="PANTHER" id="PTHR12323:SF0">
    <property type="entry name" value="CALCIUM HOMEOSTASIS ENDOPLASMIC RETICULUM PROTEIN"/>
    <property type="match status" value="1"/>
</dbReference>
<feature type="domain" description="CID" evidence="5">
    <location>
        <begin position="216"/>
        <end position="357"/>
    </location>
</feature>
<dbReference type="EMBL" id="OUUW01000009">
    <property type="protein sequence ID" value="SPP85218.1"/>
    <property type="molecule type" value="Genomic_DNA"/>
</dbReference>
<dbReference type="Pfam" id="PF25127">
    <property type="entry name" value="DUF7819"/>
    <property type="match status" value="1"/>
</dbReference>
<feature type="compositionally biased region" description="Low complexity" evidence="2">
    <location>
        <begin position="589"/>
        <end position="619"/>
    </location>
</feature>
<evidence type="ECO:0000313" key="7">
    <source>
        <dbReference type="Proteomes" id="UP000268350"/>
    </source>
</evidence>
<name>A0A3B0KN31_DROGU</name>
<dbReference type="SMART" id="SM00648">
    <property type="entry name" value="SWAP"/>
    <property type="match status" value="1"/>
</dbReference>
<feature type="compositionally biased region" description="Low complexity" evidence="2">
    <location>
        <begin position="92"/>
        <end position="115"/>
    </location>
</feature>
<dbReference type="GO" id="GO:0003723">
    <property type="term" value="F:RNA binding"/>
    <property type="evidence" value="ECO:0007669"/>
    <property type="project" value="InterPro"/>
</dbReference>
<feature type="compositionally biased region" description="Basic and acidic residues" evidence="2">
    <location>
        <begin position="775"/>
        <end position="789"/>
    </location>
</feature>
<dbReference type="InterPro" id="IPR000061">
    <property type="entry name" value="Surp"/>
</dbReference>
<feature type="region of interest" description="Disordered" evidence="2">
    <location>
        <begin position="661"/>
        <end position="682"/>
    </location>
</feature>
<dbReference type="Pfam" id="PF01585">
    <property type="entry name" value="G-patch"/>
    <property type="match status" value="1"/>
</dbReference>